<accession>A0ABY4SCN3</accession>
<dbReference type="EMBL" id="CP097636">
    <property type="protein sequence ID" value="URI09672.1"/>
    <property type="molecule type" value="Genomic_DNA"/>
</dbReference>
<organism evidence="2 3">
    <name type="scientific">Aquincola tertiaricarbonis</name>
    <dbReference type="NCBI Taxonomy" id="391953"/>
    <lineage>
        <taxon>Bacteria</taxon>
        <taxon>Pseudomonadati</taxon>
        <taxon>Pseudomonadota</taxon>
        <taxon>Betaproteobacteria</taxon>
        <taxon>Burkholderiales</taxon>
        <taxon>Sphaerotilaceae</taxon>
        <taxon>Aquincola</taxon>
    </lineage>
</organism>
<evidence type="ECO:0000313" key="2">
    <source>
        <dbReference type="EMBL" id="URI09672.1"/>
    </source>
</evidence>
<keyword evidence="3" id="KW-1185">Reference proteome</keyword>
<sequence>MSTRELKLDLPERLANDAEAAGLLTPKAMTRLLKEEMRRQAAQQLLAGAARATAGGSRPRSLRQLQAEVDEVRQAQRPGVPGTQR</sequence>
<dbReference type="RefSeq" id="WP_250197895.1">
    <property type="nucleotide sequence ID" value="NZ_CP097636.1"/>
</dbReference>
<dbReference type="Proteomes" id="UP001056201">
    <property type="component" value="Chromosome 2"/>
</dbReference>
<name>A0ABY4SCN3_AQUTE</name>
<evidence type="ECO:0000256" key="1">
    <source>
        <dbReference type="SAM" id="MobiDB-lite"/>
    </source>
</evidence>
<evidence type="ECO:0000313" key="3">
    <source>
        <dbReference type="Proteomes" id="UP001056201"/>
    </source>
</evidence>
<reference evidence="2" key="1">
    <citation type="submission" date="2022-05" db="EMBL/GenBank/DDBJ databases">
        <title>An RpoN-dependent PEP-CTERM gene is involved in floc formation of an Aquincola tertiaricarbonis strain.</title>
        <authorList>
            <person name="Qiu D."/>
            <person name="Xia M."/>
        </authorList>
    </citation>
    <scope>NUCLEOTIDE SEQUENCE</scope>
    <source>
        <strain evidence="2">RN12</strain>
    </source>
</reference>
<proteinExistence type="predicted"/>
<feature type="compositionally biased region" description="Low complexity" evidence="1">
    <location>
        <begin position="44"/>
        <end position="56"/>
    </location>
</feature>
<gene>
    <name evidence="2" type="ORF">MW290_29415</name>
</gene>
<feature type="region of interest" description="Disordered" evidence="1">
    <location>
        <begin position="44"/>
        <end position="85"/>
    </location>
</feature>
<protein>
    <submittedName>
        <fullName evidence="2">Uncharacterized protein</fullName>
    </submittedName>
</protein>